<keyword evidence="1" id="KW-1133">Transmembrane helix</keyword>
<keyword evidence="1" id="KW-0812">Transmembrane</keyword>
<protein>
    <submittedName>
        <fullName evidence="2">Uncharacterized protein</fullName>
    </submittedName>
</protein>
<evidence type="ECO:0000256" key="1">
    <source>
        <dbReference type="SAM" id="Phobius"/>
    </source>
</evidence>
<sequence>LYLNTQTYIALWVSADVLSIIVIVVIFVVHRIRLYGTNFSPDSISLNTGRMKPSNRSRTMKERLLRKGIVVDSMDELESKDNDGMENMPAYSLMSGHHAYSLSSLIGLDSVADTVIDRNITAATEEPNHSLSTTN</sequence>
<feature type="transmembrane region" description="Helical" evidence="1">
    <location>
        <begin position="6"/>
        <end position="29"/>
    </location>
</feature>
<dbReference type="EMBL" id="HACG01010876">
    <property type="protein sequence ID" value="CEK57741.1"/>
    <property type="molecule type" value="Transcribed_RNA"/>
</dbReference>
<proteinExistence type="predicted"/>
<dbReference type="AlphaFoldDB" id="A0A0B6YPP8"/>
<gene>
    <name evidence="2" type="primary">ORF30953</name>
</gene>
<evidence type="ECO:0000313" key="2">
    <source>
        <dbReference type="EMBL" id="CEK57741.1"/>
    </source>
</evidence>
<keyword evidence="1" id="KW-0472">Membrane</keyword>
<accession>A0A0B6YPP8</accession>
<feature type="non-terminal residue" evidence="2">
    <location>
        <position position="1"/>
    </location>
</feature>
<reference evidence="2" key="1">
    <citation type="submission" date="2014-12" db="EMBL/GenBank/DDBJ databases">
        <title>Insight into the proteome of Arion vulgaris.</title>
        <authorList>
            <person name="Aradska J."/>
            <person name="Bulat T."/>
            <person name="Smidak R."/>
            <person name="Sarate P."/>
            <person name="Gangsoo J."/>
            <person name="Sialana F."/>
            <person name="Bilban M."/>
            <person name="Lubec G."/>
        </authorList>
    </citation>
    <scope>NUCLEOTIDE SEQUENCE</scope>
    <source>
        <tissue evidence="2">Skin</tissue>
    </source>
</reference>
<name>A0A0B6YPP8_9EUPU</name>
<organism evidence="2">
    <name type="scientific">Arion vulgaris</name>
    <dbReference type="NCBI Taxonomy" id="1028688"/>
    <lineage>
        <taxon>Eukaryota</taxon>
        <taxon>Metazoa</taxon>
        <taxon>Spiralia</taxon>
        <taxon>Lophotrochozoa</taxon>
        <taxon>Mollusca</taxon>
        <taxon>Gastropoda</taxon>
        <taxon>Heterobranchia</taxon>
        <taxon>Euthyneura</taxon>
        <taxon>Panpulmonata</taxon>
        <taxon>Eupulmonata</taxon>
        <taxon>Stylommatophora</taxon>
        <taxon>Helicina</taxon>
        <taxon>Arionoidea</taxon>
        <taxon>Arionidae</taxon>
        <taxon>Arion</taxon>
    </lineage>
</organism>